<dbReference type="CDD" id="cd19408">
    <property type="entry name" value="NarX_NarQ_sensor"/>
    <property type="match status" value="1"/>
</dbReference>
<keyword evidence="10 14" id="KW-0067">ATP-binding</keyword>
<feature type="transmembrane region" description="Helical" evidence="15">
    <location>
        <begin position="32"/>
        <end position="53"/>
    </location>
</feature>
<evidence type="ECO:0000256" key="2">
    <source>
        <dbReference type="ARBA" id="ARBA00004429"/>
    </source>
</evidence>
<dbReference type="GO" id="GO:0000155">
    <property type="term" value="F:phosphorelay sensor kinase activity"/>
    <property type="evidence" value="ECO:0007669"/>
    <property type="project" value="UniProtKB-UniRule"/>
</dbReference>
<dbReference type="InterPro" id="IPR036890">
    <property type="entry name" value="HATPase_C_sf"/>
</dbReference>
<evidence type="ECO:0000256" key="9">
    <source>
        <dbReference type="ARBA" id="ARBA00022777"/>
    </source>
</evidence>
<evidence type="ECO:0000256" key="8">
    <source>
        <dbReference type="ARBA" id="ARBA00022741"/>
    </source>
</evidence>
<dbReference type="PANTHER" id="PTHR24421:SF10">
    <property type="entry name" value="NITRATE_NITRITE SENSOR PROTEIN NARQ"/>
    <property type="match status" value="1"/>
</dbReference>
<evidence type="ECO:0000259" key="17">
    <source>
        <dbReference type="PROSITE" id="PS50885"/>
    </source>
</evidence>
<dbReference type="Pfam" id="PF02518">
    <property type="entry name" value="HATPase_c"/>
    <property type="match status" value="1"/>
</dbReference>
<evidence type="ECO:0000256" key="4">
    <source>
        <dbReference type="ARBA" id="ARBA00022519"/>
    </source>
</evidence>
<evidence type="ECO:0000256" key="13">
    <source>
        <dbReference type="ARBA" id="ARBA00023136"/>
    </source>
</evidence>
<dbReference type="Gene3D" id="3.30.565.10">
    <property type="entry name" value="Histidine kinase-like ATPase, C-terminal domain"/>
    <property type="match status" value="1"/>
</dbReference>
<comment type="subcellular location">
    <subcellularLocation>
        <location evidence="2">Cell inner membrane</location>
        <topology evidence="2">Multi-pass membrane protein</topology>
    </subcellularLocation>
</comment>
<dbReference type="AlphaFoldDB" id="A0A8J6PBX4"/>
<feature type="transmembrane region" description="Helical" evidence="15">
    <location>
        <begin position="215"/>
        <end position="234"/>
    </location>
</feature>
<keyword evidence="9 14" id="KW-0418">Kinase</keyword>
<sequence>MSDNFLPFTSPLLLGTVSSMHSKPRFSLLKQTGIIIGLISLLAVIGIGSSAFITQTIQGAATTINTSGALRMLSYKIATQMMRDQRKDNPTSTKIRGLIRRFDSKLNSPSLQQSIPQPRPLPKGGGYETPLHALYRSVRWQWDEDIKPLLLSYAALLDIKPKQVTIEPTKAKIHDSYQQTYLSKIDEFVFDINNMVSLIEEQTEDRIQLLRNIEFISLPLLLLTILAAPILLYYRILVPLKDLLQISEQVRRRDFSRQSKYIRNDELGELAKAFNMMNSDLSATYTELEEKITEKTQSLIDESNRITLMEERNTIAQELHDSLAQSIFYLNIQIGRINALIKQGASHDHLSPIINELRDTNGLMDRQLRELISTFRIKTNQEGIEASVDKIIEKQRGRSTTELEFNNQIPEFSFSHNEETCLIQIIQEAVANIIKHAGAKHGSILLKEDKESGEIMLTVRDDGVGITENPHRTNHFGLNNMEERALNINGSLTIQAHPHGGTEVRLSFTPSLPQQSKL</sequence>
<dbReference type="Gene3D" id="1.20.5.1930">
    <property type="match status" value="1"/>
</dbReference>
<evidence type="ECO:0000256" key="10">
    <source>
        <dbReference type="ARBA" id="ARBA00022840"/>
    </source>
</evidence>
<evidence type="ECO:0000256" key="15">
    <source>
        <dbReference type="SAM" id="Phobius"/>
    </source>
</evidence>
<dbReference type="InterPro" id="IPR003594">
    <property type="entry name" value="HATPase_dom"/>
</dbReference>
<keyword evidence="4 14" id="KW-0997">Cell inner membrane</keyword>
<dbReference type="GO" id="GO:0046983">
    <property type="term" value="F:protein dimerization activity"/>
    <property type="evidence" value="ECO:0007669"/>
    <property type="project" value="UniProtKB-UniRule"/>
</dbReference>
<comment type="caution">
    <text evidence="18">The sequence shown here is derived from an EMBL/GenBank/DDBJ whole genome shotgun (WGS) entry which is preliminary data.</text>
</comment>
<comment type="catalytic activity">
    <reaction evidence="1 14">
        <text>ATP + protein L-histidine = ADP + protein N-phospho-L-histidine.</text>
        <dbReference type="EC" id="2.7.13.3"/>
    </reaction>
</comment>
<evidence type="ECO:0000313" key="19">
    <source>
        <dbReference type="Proteomes" id="UP000654401"/>
    </source>
</evidence>
<dbReference type="PROSITE" id="PS50109">
    <property type="entry name" value="HIS_KIN"/>
    <property type="match status" value="1"/>
</dbReference>
<keyword evidence="13 14" id="KW-0472">Membrane</keyword>
<dbReference type="PROSITE" id="PS50885">
    <property type="entry name" value="HAMP"/>
    <property type="match status" value="1"/>
</dbReference>
<evidence type="ECO:0000256" key="1">
    <source>
        <dbReference type="ARBA" id="ARBA00000085"/>
    </source>
</evidence>
<evidence type="ECO:0000256" key="5">
    <source>
        <dbReference type="ARBA" id="ARBA00022553"/>
    </source>
</evidence>
<dbReference type="Gene3D" id="1.20.120.960">
    <property type="entry name" value="Histidine kinase NarX, sensor domain"/>
    <property type="match status" value="1"/>
</dbReference>
<name>A0A8J6PBX4_9GAMM</name>
<dbReference type="Proteomes" id="UP000654401">
    <property type="component" value="Unassembled WGS sequence"/>
</dbReference>
<dbReference type="CDD" id="cd16917">
    <property type="entry name" value="HATPase_UhpB-NarQ-NarX-like"/>
    <property type="match status" value="1"/>
</dbReference>
<evidence type="ECO:0000313" key="18">
    <source>
        <dbReference type="EMBL" id="MBC8520147.1"/>
    </source>
</evidence>
<evidence type="ECO:0000256" key="14">
    <source>
        <dbReference type="PIRNR" id="PIRNR003167"/>
    </source>
</evidence>
<feature type="domain" description="Histidine kinase" evidence="16">
    <location>
        <begin position="314"/>
        <end position="512"/>
    </location>
</feature>
<accession>A0A8J6PBX4</accession>
<dbReference type="Pfam" id="PF07730">
    <property type="entry name" value="HisKA_3"/>
    <property type="match status" value="1"/>
</dbReference>
<dbReference type="InterPro" id="IPR005467">
    <property type="entry name" value="His_kinase_dom"/>
</dbReference>
<organism evidence="18 19">
    <name type="scientific">Candidatus Thiopontia autotrophica</name>
    <dbReference type="NCBI Taxonomy" id="2841688"/>
    <lineage>
        <taxon>Bacteria</taxon>
        <taxon>Pseudomonadati</taxon>
        <taxon>Pseudomonadota</taxon>
        <taxon>Gammaproteobacteria</taxon>
        <taxon>Candidatus Thiopontia</taxon>
    </lineage>
</organism>
<evidence type="ECO:0000256" key="11">
    <source>
        <dbReference type="ARBA" id="ARBA00022989"/>
    </source>
</evidence>
<evidence type="ECO:0000259" key="16">
    <source>
        <dbReference type="PROSITE" id="PS50109"/>
    </source>
</evidence>
<dbReference type="InterPro" id="IPR003660">
    <property type="entry name" value="HAMP_dom"/>
</dbReference>
<dbReference type="InterPro" id="IPR016380">
    <property type="entry name" value="Sig_transdc_His_kin_NarX/NarQ"/>
</dbReference>
<reference evidence="18 19" key="1">
    <citation type="submission" date="2020-08" db="EMBL/GenBank/DDBJ databases">
        <title>Bridging the membrane lipid divide: bacteria of the FCB group superphylum have the potential to synthesize archaeal ether lipids.</title>
        <authorList>
            <person name="Villanueva L."/>
            <person name="Von Meijenfeldt F.A.B."/>
            <person name="Westbye A.B."/>
            <person name="Yadav S."/>
            <person name="Hopmans E.C."/>
            <person name="Dutilh B.E."/>
            <person name="Sinninghe Damste J.S."/>
        </authorList>
    </citation>
    <scope>NUCLEOTIDE SEQUENCE [LARGE SCALE GENOMIC DNA]</scope>
    <source>
        <strain evidence="18">NIOZ-UU100</strain>
    </source>
</reference>
<keyword evidence="5" id="KW-0597">Phosphoprotein</keyword>
<dbReference type="SUPFAM" id="SSF158472">
    <property type="entry name" value="HAMP domain-like"/>
    <property type="match status" value="1"/>
</dbReference>
<evidence type="ECO:0000256" key="12">
    <source>
        <dbReference type="ARBA" id="ARBA00023012"/>
    </source>
</evidence>
<dbReference type="InterPro" id="IPR050482">
    <property type="entry name" value="Sensor_HK_TwoCompSys"/>
</dbReference>
<keyword evidence="11 15" id="KW-1133">Transmembrane helix</keyword>
<dbReference type="InterPro" id="IPR029095">
    <property type="entry name" value="NarX-like_N"/>
</dbReference>
<proteinExistence type="predicted"/>
<dbReference type="GO" id="GO:0005886">
    <property type="term" value="C:plasma membrane"/>
    <property type="evidence" value="ECO:0007669"/>
    <property type="project" value="UniProtKB-SubCell"/>
</dbReference>
<evidence type="ECO:0000256" key="7">
    <source>
        <dbReference type="ARBA" id="ARBA00022692"/>
    </source>
</evidence>
<dbReference type="InterPro" id="IPR042295">
    <property type="entry name" value="NarX-like_N_sf"/>
</dbReference>
<dbReference type="InterPro" id="IPR011712">
    <property type="entry name" value="Sig_transdc_His_kin_sub3_dim/P"/>
</dbReference>
<dbReference type="SUPFAM" id="SSF55874">
    <property type="entry name" value="ATPase domain of HSP90 chaperone/DNA topoisomerase II/histidine kinase"/>
    <property type="match status" value="1"/>
</dbReference>
<keyword evidence="6 14" id="KW-0808">Transferase</keyword>
<protein>
    <recommendedName>
        <fullName evidence="14">Sensor protein</fullName>
        <ecNumber evidence="14">2.7.13.3</ecNumber>
    </recommendedName>
</protein>
<keyword evidence="3 14" id="KW-1003">Cell membrane</keyword>
<keyword evidence="8 14" id="KW-0547">Nucleotide-binding</keyword>
<evidence type="ECO:0000256" key="6">
    <source>
        <dbReference type="ARBA" id="ARBA00022679"/>
    </source>
</evidence>
<dbReference type="GO" id="GO:0005524">
    <property type="term" value="F:ATP binding"/>
    <property type="evidence" value="ECO:0007669"/>
    <property type="project" value="UniProtKB-UniRule"/>
</dbReference>
<gene>
    <name evidence="18" type="ORF">H8D24_07055</name>
</gene>
<dbReference type="EMBL" id="JACNFK010000034">
    <property type="protein sequence ID" value="MBC8520147.1"/>
    <property type="molecule type" value="Genomic_DNA"/>
</dbReference>
<dbReference type="SMART" id="SM00387">
    <property type="entry name" value="HATPase_c"/>
    <property type="match status" value="1"/>
</dbReference>
<dbReference type="PANTHER" id="PTHR24421">
    <property type="entry name" value="NITRATE/NITRITE SENSOR PROTEIN NARX-RELATED"/>
    <property type="match status" value="1"/>
</dbReference>
<dbReference type="SMART" id="SM00304">
    <property type="entry name" value="HAMP"/>
    <property type="match status" value="1"/>
</dbReference>
<evidence type="ECO:0000256" key="3">
    <source>
        <dbReference type="ARBA" id="ARBA00022475"/>
    </source>
</evidence>
<keyword evidence="7 15" id="KW-0812">Transmembrane</keyword>
<dbReference type="CDD" id="cd06225">
    <property type="entry name" value="HAMP"/>
    <property type="match status" value="1"/>
</dbReference>
<dbReference type="Pfam" id="PF13675">
    <property type="entry name" value="PilJ"/>
    <property type="match status" value="1"/>
</dbReference>
<dbReference type="EC" id="2.7.13.3" evidence="14"/>
<dbReference type="Gene3D" id="1.10.8.500">
    <property type="entry name" value="HAMP domain in histidine kinase"/>
    <property type="match status" value="1"/>
</dbReference>
<keyword evidence="12 14" id="KW-0902">Two-component regulatory system</keyword>
<dbReference type="PIRSF" id="PIRSF003167">
    <property type="entry name" value="STHK_NarX/NarQ"/>
    <property type="match status" value="1"/>
</dbReference>
<dbReference type="Pfam" id="PF00672">
    <property type="entry name" value="HAMP"/>
    <property type="match status" value="1"/>
</dbReference>
<feature type="domain" description="HAMP" evidence="17">
    <location>
        <begin position="234"/>
        <end position="286"/>
    </location>
</feature>